<keyword evidence="3" id="KW-0269">Exonuclease</keyword>
<dbReference type="Gene3D" id="3.60.10.10">
    <property type="entry name" value="Endonuclease/exonuclease/phosphatase"/>
    <property type="match status" value="1"/>
</dbReference>
<feature type="transmembrane region" description="Helical" evidence="1">
    <location>
        <begin position="31"/>
        <end position="49"/>
    </location>
</feature>
<dbReference type="InterPro" id="IPR005135">
    <property type="entry name" value="Endo/exonuclease/phosphatase"/>
</dbReference>
<dbReference type="EMBL" id="AMSI01000016">
    <property type="protein sequence ID" value="EKF40670.1"/>
    <property type="molecule type" value="Genomic_DNA"/>
</dbReference>
<keyword evidence="3" id="KW-0378">Hydrolase</keyword>
<keyword evidence="1" id="KW-1133">Transmembrane helix</keyword>
<dbReference type="InterPro" id="IPR036691">
    <property type="entry name" value="Endo/exonu/phosph_ase_sf"/>
</dbReference>
<comment type="caution">
    <text evidence="3">The sequence shown here is derived from an EMBL/GenBank/DDBJ whole genome shotgun (WGS) entry which is preliminary data.</text>
</comment>
<accession>K2NML1</accession>
<evidence type="ECO:0000313" key="4">
    <source>
        <dbReference type="Proteomes" id="UP000007374"/>
    </source>
</evidence>
<proteinExistence type="predicted"/>
<dbReference type="eggNOG" id="COG3021">
    <property type="taxonomic scope" value="Bacteria"/>
</dbReference>
<organism evidence="3 4">
    <name type="scientific">Nitratireductor indicus C115</name>
    <dbReference type="NCBI Taxonomy" id="1231190"/>
    <lineage>
        <taxon>Bacteria</taxon>
        <taxon>Pseudomonadati</taxon>
        <taxon>Pseudomonadota</taxon>
        <taxon>Alphaproteobacteria</taxon>
        <taxon>Hyphomicrobiales</taxon>
        <taxon>Phyllobacteriaceae</taxon>
        <taxon>Nitratireductor</taxon>
    </lineage>
</organism>
<dbReference type="Pfam" id="PF03372">
    <property type="entry name" value="Exo_endo_phos"/>
    <property type="match status" value="1"/>
</dbReference>
<reference evidence="3 4" key="1">
    <citation type="journal article" date="2012" name="J. Bacteriol.">
        <title>Genome Sequence of Nitratireductor indicus Type Strain C115.</title>
        <authorList>
            <person name="Lai Q."/>
            <person name="Li G."/>
            <person name="Yu Z."/>
            <person name="Shao Z."/>
        </authorList>
    </citation>
    <scope>NUCLEOTIDE SEQUENCE [LARGE SCALE GENOMIC DNA]</scope>
    <source>
        <strain evidence="3 4">C115</strain>
    </source>
</reference>
<dbReference type="SUPFAM" id="SSF56219">
    <property type="entry name" value="DNase I-like"/>
    <property type="match status" value="1"/>
</dbReference>
<dbReference type="STRING" id="721133.SAMN05216176_103375"/>
<protein>
    <submittedName>
        <fullName evidence="3">Endonuclease/exonuclease/phosphatase</fullName>
    </submittedName>
</protein>
<dbReference type="PATRIC" id="fig|1231190.3.peg.4137"/>
<evidence type="ECO:0000259" key="2">
    <source>
        <dbReference type="Pfam" id="PF03372"/>
    </source>
</evidence>
<keyword evidence="1" id="KW-0472">Membrane</keyword>
<dbReference type="AlphaFoldDB" id="K2NML1"/>
<dbReference type="GO" id="GO:0004519">
    <property type="term" value="F:endonuclease activity"/>
    <property type="evidence" value="ECO:0007669"/>
    <property type="project" value="UniProtKB-KW"/>
</dbReference>
<evidence type="ECO:0000313" key="3">
    <source>
        <dbReference type="EMBL" id="EKF40670.1"/>
    </source>
</evidence>
<keyword evidence="4" id="KW-1185">Reference proteome</keyword>
<dbReference type="GO" id="GO:0004527">
    <property type="term" value="F:exonuclease activity"/>
    <property type="evidence" value="ECO:0007669"/>
    <property type="project" value="UniProtKB-KW"/>
</dbReference>
<name>K2NML1_9HYPH</name>
<keyword evidence="3" id="KW-0255">Endonuclease</keyword>
<evidence type="ECO:0000256" key="1">
    <source>
        <dbReference type="SAM" id="Phobius"/>
    </source>
</evidence>
<keyword evidence="1" id="KW-0812">Transmembrane</keyword>
<dbReference type="Proteomes" id="UP000007374">
    <property type="component" value="Unassembled WGS sequence"/>
</dbReference>
<sequence length="329" mass="35301">MLALGAVAISLPLVAGYWGRIHPAFDSMAHFRLHLAALLTLFALPLLFFKGWRQIGAASCVLGIAAMSATMTSGLSARPATAAAAEAPAARYRLMQMNLRYDNTSPKKLFSLIGAMKPDVITLNEVSGMWVEQLKYLEATYPYRIICPPPARIGGVAILSRRPFLHPATVTCHDRGSMAVASISFGGSSVDVAALHLGWPWPFEQKAHVRRITPAVEKLGNTAILAGDLNATPWSVTARTLESVGHMKALPGIGATWFIPSFPIAVRKVAGLPIDNVFTKGRVVPISVKRLGDAGSDHLPVLFEFSLLPRPQGEDEGVQQAKVSTHSPA</sequence>
<gene>
    <name evidence="3" type="ORF">NA8A_20015</name>
</gene>
<keyword evidence="3" id="KW-0540">Nuclease</keyword>
<feature type="domain" description="Endonuclease/exonuclease/phosphatase" evidence="2">
    <location>
        <begin position="95"/>
        <end position="298"/>
    </location>
</feature>